<dbReference type="GO" id="GO:0051287">
    <property type="term" value="F:NAD binding"/>
    <property type="evidence" value="ECO:0007669"/>
    <property type="project" value="InterPro"/>
</dbReference>
<dbReference type="PANTHER" id="PTHR43761">
    <property type="entry name" value="D-ISOMER SPECIFIC 2-HYDROXYACID DEHYDROGENASE FAMILY PROTEIN (AFU_ORTHOLOGUE AFUA_1G13630)"/>
    <property type="match status" value="1"/>
</dbReference>
<feature type="domain" description="D-isomer specific 2-hydroxyacid dehydrogenase NAD-binding" evidence="6">
    <location>
        <begin position="114"/>
        <end position="293"/>
    </location>
</feature>
<feature type="domain" description="D-isomer specific 2-hydroxyacid dehydrogenase catalytic" evidence="5">
    <location>
        <begin position="32"/>
        <end position="319"/>
    </location>
</feature>
<name>A0A391NZZ1_9FIRM</name>
<dbReference type="SUPFAM" id="SSF52283">
    <property type="entry name" value="Formate/glycerate dehydrogenase catalytic domain-like"/>
    <property type="match status" value="1"/>
</dbReference>
<dbReference type="GO" id="GO:0016616">
    <property type="term" value="F:oxidoreductase activity, acting on the CH-OH group of donors, NAD or NADP as acceptor"/>
    <property type="evidence" value="ECO:0007669"/>
    <property type="project" value="InterPro"/>
</dbReference>
<organism evidence="7 8">
    <name type="scientific">Mediterraneibacter butyricigenes</name>
    <dbReference type="NCBI Taxonomy" id="2316025"/>
    <lineage>
        <taxon>Bacteria</taxon>
        <taxon>Bacillati</taxon>
        <taxon>Bacillota</taxon>
        <taxon>Clostridia</taxon>
        <taxon>Lachnospirales</taxon>
        <taxon>Lachnospiraceae</taxon>
        <taxon>Mediterraneibacter</taxon>
    </lineage>
</organism>
<evidence type="ECO:0000313" key="7">
    <source>
        <dbReference type="EMBL" id="GCA67194.1"/>
    </source>
</evidence>
<keyword evidence="2 4" id="KW-0560">Oxidoreductase</keyword>
<keyword evidence="3" id="KW-0520">NAD</keyword>
<dbReference type="Proteomes" id="UP000265643">
    <property type="component" value="Unassembled WGS sequence"/>
</dbReference>
<keyword evidence="8" id="KW-1185">Reference proteome</keyword>
<dbReference type="EMBL" id="BHGK01000001">
    <property type="protein sequence ID" value="GCA67194.1"/>
    <property type="molecule type" value="Genomic_DNA"/>
</dbReference>
<dbReference type="InterPro" id="IPR036291">
    <property type="entry name" value="NAD(P)-bd_dom_sf"/>
</dbReference>
<gene>
    <name evidence="7" type="ORF">KGMB01110_16300</name>
</gene>
<dbReference type="AlphaFoldDB" id="A0A391NZZ1"/>
<protein>
    <submittedName>
        <fullName evidence="7">Glycerate dehydrogenase</fullName>
    </submittedName>
</protein>
<reference evidence="8" key="1">
    <citation type="submission" date="2018-09" db="EMBL/GenBank/DDBJ databases">
        <title>Draft Genome Sequence of Mediterraneibacter sp. KCTC 15684.</title>
        <authorList>
            <person name="Kim J.S."/>
            <person name="Han K.I."/>
            <person name="Suh M.K."/>
            <person name="Lee K.C."/>
            <person name="Eom M.K."/>
            <person name="Lee J.H."/>
            <person name="Park S.H."/>
            <person name="Kang S.W."/>
            <person name="Park J.E."/>
            <person name="Oh B.S."/>
            <person name="Yu S.Y."/>
            <person name="Choi S.H."/>
            <person name="Lee D.H."/>
            <person name="Yoon H."/>
            <person name="Kim B."/>
            <person name="Yang S.J."/>
            <person name="Lee J.S."/>
        </authorList>
    </citation>
    <scope>NUCLEOTIDE SEQUENCE [LARGE SCALE GENOMIC DNA]</scope>
    <source>
        <strain evidence="8">KCTC 15684</strain>
    </source>
</reference>
<dbReference type="RefSeq" id="WP_119298004.1">
    <property type="nucleotide sequence ID" value="NZ_BHGK01000001.1"/>
</dbReference>
<dbReference type="SUPFAM" id="SSF51735">
    <property type="entry name" value="NAD(P)-binding Rossmann-fold domains"/>
    <property type="match status" value="1"/>
</dbReference>
<dbReference type="InterPro" id="IPR006139">
    <property type="entry name" value="D-isomer_2_OHA_DH_cat_dom"/>
</dbReference>
<dbReference type="PANTHER" id="PTHR43761:SF1">
    <property type="entry name" value="D-ISOMER SPECIFIC 2-HYDROXYACID DEHYDROGENASE CATALYTIC DOMAIN-CONTAINING PROTEIN-RELATED"/>
    <property type="match status" value="1"/>
</dbReference>
<evidence type="ECO:0000313" key="8">
    <source>
        <dbReference type="Proteomes" id="UP000265643"/>
    </source>
</evidence>
<comment type="caution">
    <text evidence="7">The sequence shown here is derived from an EMBL/GenBank/DDBJ whole genome shotgun (WGS) entry which is preliminary data.</text>
</comment>
<evidence type="ECO:0000256" key="2">
    <source>
        <dbReference type="ARBA" id="ARBA00023002"/>
    </source>
</evidence>
<dbReference type="InterPro" id="IPR050418">
    <property type="entry name" value="D-iso_2-hydroxyacid_DH_PdxB"/>
</dbReference>
<evidence type="ECO:0000259" key="6">
    <source>
        <dbReference type="Pfam" id="PF02826"/>
    </source>
</evidence>
<dbReference type="Pfam" id="PF02826">
    <property type="entry name" value="2-Hacid_dh_C"/>
    <property type="match status" value="1"/>
</dbReference>
<evidence type="ECO:0000256" key="1">
    <source>
        <dbReference type="ARBA" id="ARBA00005854"/>
    </source>
</evidence>
<accession>A0A391NZZ1</accession>
<comment type="similarity">
    <text evidence="1 4">Belongs to the D-isomer specific 2-hydroxyacid dehydrogenase family.</text>
</comment>
<evidence type="ECO:0000256" key="3">
    <source>
        <dbReference type="ARBA" id="ARBA00023027"/>
    </source>
</evidence>
<proteinExistence type="inferred from homology"/>
<dbReference type="FunFam" id="3.40.50.720:FF:000203">
    <property type="entry name" value="D-3-phosphoglycerate dehydrogenase (SerA)"/>
    <property type="match status" value="1"/>
</dbReference>
<dbReference type="Pfam" id="PF00389">
    <property type="entry name" value="2-Hacid_dh"/>
    <property type="match status" value="1"/>
</dbReference>
<dbReference type="Gene3D" id="3.40.50.720">
    <property type="entry name" value="NAD(P)-binding Rossmann-like Domain"/>
    <property type="match status" value="2"/>
</dbReference>
<evidence type="ECO:0000256" key="4">
    <source>
        <dbReference type="RuleBase" id="RU003719"/>
    </source>
</evidence>
<sequence>MKVAICDYKEPLNRDLEIEKGIFKKMLGEDTEISLYVHEGDCEAFKKAIKDVDGVLTSYLEFPKEIIQSNPALKGISIEATGYNFVDADAAEKQNTAVAVIGEYCTQEVADHTMALMLAVARKLKHYDREIEKKHVYDYNSTSGMIRLEGSTFGIMGLGKIGKAVAKRAQGFGMHVIAYSPSCNPDVAETLGVKLVSKEELFATSDVISLHMRLTDENVNILNKEAFDQMKKKPVIVNVSRGAMIDEMALLDALNQGKIFGAGLDVLVEETNENTLKSPFVGREDVVLTPHTAFYSDFALYECQRIAAENLCYILKGEKDKIFRMVNNVEVTAWKE</sequence>
<dbReference type="InterPro" id="IPR006140">
    <property type="entry name" value="D-isomer_DH_NAD-bd"/>
</dbReference>
<evidence type="ECO:0000259" key="5">
    <source>
        <dbReference type="Pfam" id="PF00389"/>
    </source>
</evidence>